<evidence type="ECO:0008006" key="3">
    <source>
        <dbReference type="Google" id="ProtNLM"/>
    </source>
</evidence>
<comment type="caution">
    <text evidence="1">The sequence shown here is derived from an EMBL/GenBank/DDBJ whole genome shotgun (WGS) entry which is preliminary data.</text>
</comment>
<proteinExistence type="predicted"/>
<evidence type="ECO:0000313" key="2">
    <source>
        <dbReference type="Proteomes" id="UP000664163"/>
    </source>
</evidence>
<name>A0ABS3EUH6_9FLAO</name>
<reference evidence="1 2" key="1">
    <citation type="submission" date="2021-03" db="EMBL/GenBank/DDBJ databases">
        <title>Muricauda sp. CAU 1631 isolated from Incheon.</title>
        <authorList>
            <person name="Kim W."/>
        </authorList>
    </citation>
    <scope>NUCLEOTIDE SEQUENCE [LARGE SCALE GENOMIC DNA]</scope>
    <source>
        <strain evidence="1 2">CAU 1631</strain>
    </source>
</reference>
<evidence type="ECO:0000313" key="1">
    <source>
        <dbReference type="EMBL" id="MBO0329844.1"/>
    </source>
</evidence>
<organism evidence="1 2">
    <name type="scientific">[Muricauda] lutisoli</name>
    <dbReference type="NCBI Taxonomy" id="2816035"/>
    <lineage>
        <taxon>Bacteria</taxon>
        <taxon>Pseudomonadati</taxon>
        <taxon>Bacteroidota</taxon>
        <taxon>Flavobacteriia</taxon>
        <taxon>Flavobacteriales</taxon>
        <taxon>Flavobacteriaceae</taxon>
        <taxon>Allomuricauda</taxon>
    </lineage>
</organism>
<dbReference type="RefSeq" id="WP_207070294.1">
    <property type="nucleotide sequence ID" value="NZ_JAFLND010000001.1"/>
</dbReference>
<sequence>MNILNLKRVFIHEVGHFIARELNYKHYKIGLGTEQIYIEPCRLPDTTDYSGGATAIKPKGYIENGEVQNPTEYMAVILYGCVLQTLYLKSKEDIGFRTCFNIGNLANGKLDALEFRAMEEYCTGPKRKKIVEFIEKEYLSNLFTDQNHLKKLFELDPLKFIDNRNDKLYVNLPLLKQSLEEFMTEHLEYYSVFVKTIKRIENGK</sequence>
<keyword evidence="2" id="KW-1185">Reference proteome</keyword>
<gene>
    <name evidence="1" type="ORF">J0X13_04750</name>
</gene>
<dbReference type="EMBL" id="JAFLND010000001">
    <property type="protein sequence ID" value="MBO0329844.1"/>
    <property type="molecule type" value="Genomic_DNA"/>
</dbReference>
<dbReference type="Proteomes" id="UP000664163">
    <property type="component" value="Unassembled WGS sequence"/>
</dbReference>
<protein>
    <recommendedName>
        <fullName evidence="3">Peptidase M41 domain-containing protein</fullName>
    </recommendedName>
</protein>
<accession>A0ABS3EUH6</accession>